<evidence type="ECO:0000259" key="7">
    <source>
        <dbReference type="PROSITE" id="PS50893"/>
    </source>
</evidence>
<dbReference type="SUPFAM" id="SSF52540">
    <property type="entry name" value="P-loop containing nucleoside triphosphate hydrolases"/>
    <property type="match status" value="1"/>
</dbReference>
<feature type="domain" description="ABC transporter" evidence="7">
    <location>
        <begin position="17"/>
        <end position="265"/>
    </location>
</feature>
<evidence type="ECO:0000256" key="2">
    <source>
        <dbReference type="ARBA" id="ARBA00022475"/>
    </source>
</evidence>
<keyword evidence="6" id="KW-0472">Membrane</keyword>
<dbReference type="InterPro" id="IPR027417">
    <property type="entry name" value="P-loop_NTPase"/>
</dbReference>
<dbReference type="Gene3D" id="3.40.50.300">
    <property type="entry name" value="P-loop containing nucleotide triphosphate hydrolases"/>
    <property type="match status" value="1"/>
</dbReference>
<dbReference type="Proteomes" id="UP000507962">
    <property type="component" value="Unassembled WGS sequence"/>
</dbReference>
<organism evidence="8 9">
    <name type="scientific">Desulfoluna butyratoxydans</name>
    <dbReference type="NCBI Taxonomy" id="231438"/>
    <lineage>
        <taxon>Bacteria</taxon>
        <taxon>Pseudomonadati</taxon>
        <taxon>Thermodesulfobacteriota</taxon>
        <taxon>Desulfobacteria</taxon>
        <taxon>Desulfobacterales</taxon>
        <taxon>Desulfolunaceae</taxon>
        <taxon>Desulfoluna</taxon>
    </lineage>
</organism>
<evidence type="ECO:0000256" key="3">
    <source>
        <dbReference type="ARBA" id="ARBA00022741"/>
    </source>
</evidence>
<evidence type="ECO:0000256" key="4">
    <source>
        <dbReference type="ARBA" id="ARBA00022840"/>
    </source>
</evidence>
<evidence type="ECO:0000313" key="8">
    <source>
        <dbReference type="EMBL" id="VFQ44836.1"/>
    </source>
</evidence>
<dbReference type="RefSeq" id="WP_180140791.1">
    <property type="nucleotide sequence ID" value="NZ_CAADHO010000004.1"/>
</dbReference>
<dbReference type="InterPro" id="IPR050086">
    <property type="entry name" value="MetN_ABC_transporter-like"/>
</dbReference>
<dbReference type="GO" id="GO:0016020">
    <property type="term" value="C:membrane"/>
    <property type="evidence" value="ECO:0007669"/>
    <property type="project" value="InterPro"/>
</dbReference>
<dbReference type="NCBIfam" id="TIGR02315">
    <property type="entry name" value="ABC_phnC"/>
    <property type="match status" value="1"/>
</dbReference>
<dbReference type="SMART" id="SM00382">
    <property type="entry name" value="AAA"/>
    <property type="match status" value="1"/>
</dbReference>
<dbReference type="PROSITE" id="PS00211">
    <property type="entry name" value="ABC_TRANSPORTER_1"/>
    <property type="match status" value="1"/>
</dbReference>
<name>A0A4U8YLK6_9BACT</name>
<keyword evidence="1" id="KW-0813">Transport</keyword>
<keyword evidence="3" id="KW-0547">Nucleotide-binding</keyword>
<evidence type="ECO:0000256" key="5">
    <source>
        <dbReference type="ARBA" id="ARBA00022967"/>
    </source>
</evidence>
<protein>
    <submittedName>
        <fullName evidence="8">Abc transporter phosphonate import phnc</fullName>
    </submittedName>
</protein>
<sequence>MSDTIRPLDPTLAHTVLETRNLGKVYPNGTEAIQGISLAVRKDDFIVIIGSSGAGKSTLLRCLNRLVNPSCGDMFLNGEEITRATGRQLRRVRQQVGMIFQQFNLVRRLTVLENVLVGRLRFCTTLLSHTGSLLRLFSEAEQELAFSLLNQVGIGNLAYQRADSLSGGQQQRVAIARTLAQNPALFLADEPIASLDPKSSEVIMGLLRRIHEEQGIPVVVNLHHIDFARRYAKRIIGISAGGVVFDGPPEALTEAIIRDVYGPRSNDPTLAACA</sequence>
<dbReference type="InterPro" id="IPR003439">
    <property type="entry name" value="ABC_transporter-like_ATP-bd"/>
</dbReference>
<reference evidence="8 9" key="1">
    <citation type="submission" date="2019-03" db="EMBL/GenBank/DDBJ databases">
        <authorList>
            <person name="Nijsse B."/>
        </authorList>
    </citation>
    <scope>NUCLEOTIDE SEQUENCE [LARGE SCALE GENOMIC DNA]</scope>
    <source>
        <strain evidence="8">Desulfoluna butyratoxydans MSL71</strain>
    </source>
</reference>
<dbReference type="InterPro" id="IPR012693">
    <property type="entry name" value="ABC_transpr_PhnC"/>
</dbReference>
<evidence type="ECO:0000313" key="9">
    <source>
        <dbReference type="Proteomes" id="UP000507962"/>
    </source>
</evidence>
<proteinExistence type="predicted"/>
<keyword evidence="4" id="KW-0067">ATP-binding</keyword>
<keyword evidence="9" id="KW-1185">Reference proteome</keyword>
<keyword evidence="5" id="KW-1278">Translocase</keyword>
<dbReference type="PANTHER" id="PTHR43166">
    <property type="entry name" value="AMINO ACID IMPORT ATP-BINDING PROTEIN"/>
    <property type="match status" value="1"/>
</dbReference>
<gene>
    <name evidence="8" type="ORF">MSL71_24930</name>
</gene>
<dbReference type="CDD" id="cd03256">
    <property type="entry name" value="ABC_PhnC_transporter"/>
    <property type="match status" value="1"/>
</dbReference>
<keyword evidence="2" id="KW-1003">Cell membrane</keyword>
<dbReference type="PANTHER" id="PTHR43166:SF6">
    <property type="entry name" value="PHOSPHONATES IMPORT ATP-BINDING PROTEIN PHNC"/>
    <property type="match status" value="1"/>
</dbReference>
<dbReference type="EMBL" id="CAADHO010000004">
    <property type="protein sequence ID" value="VFQ44836.1"/>
    <property type="molecule type" value="Genomic_DNA"/>
</dbReference>
<evidence type="ECO:0000256" key="1">
    <source>
        <dbReference type="ARBA" id="ARBA00022448"/>
    </source>
</evidence>
<dbReference type="GO" id="GO:0016887">
    <property type="term" value="F:ATP hydrolysis activity"/>
    <property type="evidence" value="ECO:0007669"/>
    <property type="project" value="InterPro"/>
</dbReference>
<dbReference type="InterPro" id="IPR017871">
    <property type="entry name" value="ABC_transporter-like_CS"/>
</dbReference>
<accession>A0A4U8YLK6</accession>
<dbReference type="PROSITE" id="PS50893">
    <property type="entry name" value="ABC_TRANSPORTER_2"/>
    <property type="match status" value="1"/>
</dbReference>
<dbReference type="Pfam" id="PF00005">
    <property type="entry name" value="ABC_tran"/>
    <property type="match status" value="1"/>
</dbReference>
<dbReference type="GO" id="GO:0015416">
    <property type="term" value="F:ABC-type phosphonate transporter activity"/>
    <property type="evidence" value="ECO:0007669"/>
    <property type="project" value="InterPro"/>
</dbReference>
<evidence type="ECO:0000256" key="6">
    <source>
        <dbReference type="ARBA" id="ARBA00023136"/>
    </source>
</evidence>
<dbReference type="InterPro" id="IPR003593">
    <property type="entry name" value="AAA+_ATPase"/>
</dbReference>
<dbReference type="GO" id="GO:0005524">
    <property type="term" value="F:ATP binding"/>
    <property type="evidence" value="ECO:0007669"/>
    <property type="project" value="UniProtKB-KW"/>
</dbReference>
<dbReference type="AlphaFoldDB" id="A0A4U8YLK6"/>